<dbReference type="EMBL" id="NKXS01004430">
    <property type="protein sequence ID" value="PIN06408.1"/>
    <property type="molecule type" value="Genomic_DNA"/>
</dbReference>
<gene>
    <name evidence="2" type="ORF">CDL12_21038</name>
</gene>
<evidence type="ECO:0000313" key="2">
    <source>
        <dbReference type="EMBL" id="PIN06408.1"/>
    </source>
</evidence>
<feature type="region of interest" description="Disordered" evidence="1">
    <location>
        <begin position="53"/>
        <end position="76"/>
    </location>
</feature>
<protein>
    <submittedName>
        <fullName evidence="2">Uncharacterized protein</fullName>
    </submittedName>
</protein>
<comment type="caution">
    <text evidence="2">The sequence shown here is derived from an EMBL/GenBank/DDBJ whole genome shotgun (WGS) entry which is preliminary data.</text>
</comment>
<proteinExistence type="predicted"/>
<name>A0A2G9GMB8_9LAMI</name>
<dbReference type="Proteomes" id="UP000231279">
    <property type="component" value="Unassembled WGS sequence"/>
</dbReference>
<evidence type="ECO:0000313" key="3">
    <source>
        <dbReference type="Proteomes" id="UP000231279"/>
    </source>
</evidence>
<keyword evidence="3" id="KW-1185">Reference proteome</keyword>
<accession>A0A2G9GMB8</accession>
<reference evidence="3" key="1">
    <citation type="journal article" date="2018" name="Gigascience">
        <title>Genome assembly of the Pink Ipe (Handroanthus impetiginosus, Bignoniaceae), a highly valued, ecologically keystone Neotropical timber forest tree.</title>
        <authorList>
            <person name="Silva-Junior O.B."/>
            <person name="Grattapaglia D."/>
            <person name="Novaes E."/>
            <person name="Collevatti R.G."/>
        </authorList>
    </citation>
    <scope>NUCLEOTIDE SEQUENCE [LARGE SCALE GENOMIC DNA]</scope>
    <source>
        <strain evidence="3">cv. UFG-1</strain>
    </source>
</reference>
<evidence type="ECO:0000256" key="1">
    <source>
        <dbReference type="SAM" id="MobiDB-lite"/>
    </source>
</evidence>
<dbReference type="AlphaFoldDB" id="A0A2G9GMB8"/>
<feature type="compositionally biased region" description="Polar residues" evidence="1">
    <location>
        <begin position="53"/>
        <end position="70"/>
    </location>
</feature>
<organism evidence="2 3">
    <name type="scientific">Handroanthus impetiginosus</name>
    <dbReference type="NCBI Taxonomy" id="429701"/>
    <lineage>
        <taxon>Eukaryota</taxon>
        <taxon>Viridiplantae</taxon>
        <taxon>Streptophyta</taxon>
        <taxon>Embryophyta</taxon>
        <taxon>Tracheophyta</taxon>
        <taxon>Spermatophyta</taxon>
        <taxon>Magnoliopsida</taxon>
        <taxon>eudicotyledons</taxon>
        <taxon>Gunneridae</taxon>
        <taxon>Pentapetalae</taxon>
        <taxon>asterids</taxon>
        <taxon>lamiids</taxon>
        <taxon>Lamiales</taxon>
        <taxon>Bignoniaceae</taxon>
        <taxon>Crescentiina</taxon>
        <taxon>Tabebuia alliance</taxon>
        <taxon>Handroanthus</taxon>
    </lineage>
</organism>
<sequence>MKTNSLQKQRKSHPKVLKLSLLIIDYFFFNLEYQTKPISCITTHYQIKTHNFHHNSSYKNPTKTTTSPTMLEQLHP</sequence>